<organism evidence="2">
    <name type="scientific">Micromonospora sp. CCTCC AA 2012012</name>
    <dbReference type="NCBI Taxonomy" id="3111921"/>
    <lineage>
        <taxon>Bacteria</taxon>
        <taxon>Bacillati</taxon>
        <taxon>Actinomycetota</taxon>
        <taxon>Actinomycetes</taxon>
        <taxon>Micromonosporales</taxon>
        <taxon>Micromonosporaceae</taxon>
        <taxon>Micromonospora</taxon>
    </lineage>
</organism>
<accession>A0AAU8HKE4</accession>
<dbReference type="AlphaFoldDB" id="A0AAU8HKE4"/>
<dbReference type="EMBL" id="CP159342">
    <property type="protein sequence ID" value="XCH75767.1"/>
    <property type="molecule type" value="Genomic_DNA"/>
</dbReference>
<evidence type="ECO:0000313" key="1">
    <source>
        <dbReference type="EMBL" id="XBP95064.1"/>
    </source>
</evidence>
<sequence>MCIETAIRADIRVSIQDRAAPDRAAGHVAAGVLVDGDLVLVPDPPERLFDPALDLEVLIFPTDLAERLPVETPPVWKWGRFAVGDRAPLAATAKLGRTSVYSAQIGRADASALAAAIEATDGGCWAALKEQRIITAELWAVEPDLLIRAGELERAQREPRRADHRFESVGALTDGLCILFCFCEPHGPR</sequence>
<proteinExistence type="predicted"/>
<reference evidence="1" key="1">
    <citation type="submission" date="2024-01" db="EMBL/GenBank/DDBJ databases">
        <title>The genome sequence of Micromonospora mangrovi CCTCC AA 2012012.</title>
        <authorList>
            <person name="Gao J."/>
        </authorList>
    </citation>
    <scope>NUCLEOTIDE SEQUENCE</scope>
    <source>
        <strain evidence="1">CCTCC AA 2012012</strain>
    </source>
</reference>
<evidence type="ECO:0000313" key="2">
    <source>
        <dbReference type="EMBL" id="XCH75767.1"/>
    </source>
</evidence>
<name>A0AAU8HKE4_9ACTN</name>
<protein>
    <submittedName>
        <fullName evidence="2">Uncharacterized protein</fullName>
    </submittedName>
</protein>
<dbReference type="RefSeq" id="WP_350935522.1">
    <property type="nucleotide sequence ID" value="NZ_CP157762.1"/>
</dbReference>
<gene>
    <name evidence="2" type="ORF">ABUL08_06690</name>
    <name evidence="1" type="ORF">VK199_06645</name>
</gene>
<dbReference type="EMBL" id="CP157762">
    <property type="protein sequence ID" value="XBP95064.1"/>
    <property type="molecule type" value="Genomic_DNA"/>
</dbReference>
<reference evidence="2" key="2">
    <citation type="submission" date="2024-06" db="EMBL/GenBank/DDBJ databases">
        <title>Micromonospora mangrovi CCTCC AA 2012012 genome sequences.</title>
        <authorList>
            <person name="Gao J."/>
        </authorList>
    </citation>
    <scope>NUCLEOTIDE SEQUENCE</scope>
    <source>
        <strain evidence="2">CCTCC AA 2012012</strain>
    </source>
</reference>